<dbReference type="EMBL" id="JALPRY010000004">
    <property type="protein sequence ID" value="MCK8779102.1"/>
    <property type="molecule type" value="Genomic_DNA"/>
</dbReference>
<proteinExistence type="predicted"/>
<dbReference type="Pfam" id="PF13274">
    <property type="entry name" value="SocA_Panacea"/>
    <property type="match status" value="1"/>
</dbReference>
<dbReference type="RefSeq" id="WP_248681913.1">
    <property type="nucleotide sequence ID" value="NZ_JALPRY010000004.1"/>
</dbReference>
<dbReference type="InterPro" id="IPR025272">
    <property type="entry name" value="SocA_Panacea"/>
</dbReference>
<sequence length="190" mass="21433">MSYEPRKAAQLIASLILKTGGHSLNVLKAVKLVYLVDRESIKRYGFPVLEENRVSMPHGPVNSSTYSHINGEYDLDECGWSDFLEDRAQHRIALTDSRITVDDLDELSDADLACVDAVWETFGAMDQWQLRDWTHDPKNVPEWEDPNGGSAVIPMQRILNSVGVENADEFLQLSDSFKAIDRAFEAARVH</sequence>
<evidence type="ECO:0000313" key="2">
    <source>
        <dbReference type="EMBL" id="MCK8779102.1"/>
    </source>
</evidence>
<dbReference type="Proteomes" id="UP001202827">
    <property type="component" value="Unassembled WGS sequence"/>
</dbReference>
<name>A0ABT0IMJ6_9HYPH</name>
<gene>
    <name evidence="2" type="ORF">M0654_03790</name>
</gene>
<organism evidence="2 3">
    <name type="scientific">Neorhizobium turbinariae</name>
    <dbReference type="NCBI Taxonomy" id="2937795"/>
    <lineage>
        <taxon>Bacteria</taxon>
        <taxon>Pseudomonadati</taxon>
        <taxon>Pseudomonadota</taxon>
        <taxon>Alphaproteobacteria</taxon>
        <taxon>Hyphomicrobiales</taxon>
        <taxon>Rhizobiaceae</taxon>
        <taxon>Rhizobium/Agrobacterium group</taxon>
        <taxon>Neorhizobium</taxon>
    </lineage>
</organism>
<evidence type="ECO:0000259" key="1">
    <source>
        <dbReference type="Pfam" id="PF13274"/>
    </source>
</evidence>
<reference evidence="2 3" key="1">
    <citation type="submission" date="2022-04" db="EMBL/GenBank/DDBJ databases">
        <title>Rhizobium coralii sp. nov., isolated from coral Turbinaria peltata.</title>
        <authorList>
            <person name="Sun H."/>
        </authorList>
    </citation>
    <scope>NUCLEOTIDE SEQUENCE [LARGE SCALE GENOMIC DNA]</scope>
    <source>
        <strain evidence="2 3">NTR19</strain>
    </source>
</reference>
<feature type="domain" description="Antitoxin SocA-like Panacea" evidence="1">
    <location>
        <begin position="31"/>
        <end position="138"/>
    </location>
</feature>
<accession>A0ABT0IMJ6</accession>
<keyword evidence="3" id="KW-1185">Reference proteome</keyword>
<protein>
    <submittedName>
        <fullName evidence="2">Panacea domain-containing protein</fullName>
    </submittedName>
</protein>
<evidence type="ECO:0000313" key="3">
    <source>
        <dbReference type="Proteomes" id="UP001202827"/>
    </source>
</evidence>
<comment type="caution">
    <text evidence="2">The sequence shown here is derived from an EMBL/GenBank/DDBJ whole genome shotgun (WGS) entry which is preliminary data.</text>
</comment>